<dbReference type="Proteomes" id="UP000182882">
    <property type="component" value="Unassembled WGS sequence"/>
</dbReference>
<dbReference type="AlphaFoldDB" id="A0A1H2DR29"/>
<keyword evidence="7" id="KW-1185">Reference proteome</keyword>
<feature type="domain" description="Glycosyltransferase 2-like" evidence="5">
    <location>
        <begin position="11"/>
        <end position="157"/>
    </location>
</feature>
<evidence type="ECO:0000256" key="2">
    <source>
        <dbReference type="ARBA" id="ARBA00022676"/>
    </source>
</evidence>
<organism evidence="6 7">
    <name type="scientific">Nitrosomonas ureae</name>
    <dbReference type="NCBI Taxonomy" id="44577"/>
    <lineage>
        <taxon>Bacteria</taxon>
        <taxon>Pseudomonadati</taxon>
        <taxon>Pseudomonadota</taxon>
        <taxon>Betaproteobacteria</taxon>
        <taxon>Nitrosomonadales</taxon>
        <taxon>Nitrosomonadaceae</taxon>
        <taxon>Nitrosomonas</taxon>
    </lineage>
</organism>
<reference evidence="7" key="1">
    <citation type="submission" date="2016-10" db="EMBL/GenBank/DDBJ databases">
        <authorList>
            <person name="Varghese N."/>
            <person name="Submissions S."/>
        </authorList>
    </citation>
    <scope>NUCLEOTIDE SEQUENCE [LARGE SCALE GENOMIC DNA]</scope>
    <source>
        <strain evidence="7">Nm10</strain>
    </source>
</reference>
<dbReference type="InterPro" id="IPR029044">
    <property type="entry name" value="Nucleotide-diphossugar_trans"/>
</dbReference>
<evidence type="ECO:0000256" key="1">
    <source>
        <dbReference type="ARBA" id="ARBA00006739"/>
    </source>
</evidence>
<dbReference type="PANTHER" id="PTHR43179">
    <property type="entry name" value="RHAMNOSYLTRANSFERASE WBBL"/>
    <property type="match status" value="1"/>
</dbReference>
<dbReference type="SUPFAM" id="SSF53448">
    <property type="entry name" value="Nucleotide-diphospho-sugar transferases"/>
    <property type="match status" value="1"/>
</dbReference>
<dbReference type="Pfam" id="PF00535">
    <property type="entry name" value="Glycos_transf_2"/>
    <property type="match status" value="1"/>
</dbReference>
<evidence type="ECO:0000259" key="5">
    <source>
        <dbReference type="Pfam" id="PF00535"/>
    </source>
</evidence>
<accession>A0A1H2DR29</accession>
<evidence type="ECO:0000256" key="3">
    <source>
        <dbReference type="ARBA" id="ARBA00022679"/>
    </source>
</evidence>
<evidence type="ECO:0000313" key="6">
    <source>
        <dbReference type="EMBL" id="SDT85357.1"/>
    </source>
</evidence>
<keyword evidence="2" id="KW-0328">Glycosyltransferase</keyword>
<dbReference type="PANTHER" id="PTHR43179:SF12">
    <property type="entry name" value="GALACTOFURANOSYLTRANSFERASE GLFT2"/>
    <property type="match status" value="1"/>
</dbReference>
<comment type="similarity">
    <text evidence="1">Belongs to the glycosyltransferase 2 family.</text>
</comment>
<keyword evidence="4" id="KW-0812">Transmembrane</keyword>
<keyword evidence="4" id="KW-0472">Membrane</keyword>
<dbReference type="Gene3D" id="3.90.550.10">
    <property type="entry name" value="Spore Coat Polysaccharide Biosynthesis Protein SpsA, Chain A"/>
    <property type="match status" value="1"/>
</dbReference>
<gene>
    <name evidence="6" type="ORF">SAMN05216406_10485</name>
</gene>
<feature type="transmembrane region" description="Helical" evidence="4">
    <location>
        <begin position="308"/>
        <end position="329"/>
    </location>
</feature>
<dbReference type="GO" id="GO:0016757">
    <property type="term" value="F:glycosyltransferase activity"/>
    <property type="evidence" value="ECO:0007669"/>
    <property type="project" value="UniProtKB-KW"/>
</dbReference>
<dbReference type="InterPro" id="IPR001173">
    <property type="entry name" value="Glyco_trans_2-like"/>
</dbReference>
<proteinExistence type="inferred from homology"/>
<dbReference type="EMBL" id="FNLN01000004">
    <property type="protein sequence ID" value="SDT85357.1"/>
    <property type="molecule type" value="Genomic_DNA"/>
</dbReference>
<evidence type="ECO:0000313" key="7">
    <source>
        <dbReference type="Proteomes" id="UP000182882"/>
    </source>
</evidence>
<keyword evidence="4" id="KW-1133">Transmembrane helix</keyword>
<protein>
    <submittedName>
        <fullName evidence="6">Glycosyltransferase, GT2 family</fullName>
    </submittedName>
</protein>
<keyword evidence="3 6" id="KW-0808">Transferase</keyword>
<sequence length="342" mass="38663">MSTLTALTIDVVIPVYNAPEFSKRCIDSVVTHLGSFIRTIYIQNDASGSQTRAMLDGLSYPQVKVFHALDNQGYGKSVNDAVARSDADWVLILNSDIEVLGNFLLPLCAAIAVDRKLAVISPTEGDISSEKAASYLRQPGGYITTYRLRGYAFLIRRAVFQELGGFDSQFGRGYYEDTDLGRRLVKHGWRMGVHPDAVIRHETGMSFGRGKAYQELVRRNRALYFSRYPLARQNVLVVSGAYTLADLPLAVTDLLEQVMRQGGRLHWLTPERLPVLPCLQMRNSVINLSVLVKLMLRGWLREDKRITMVWMLPAVPLWMRILLKLFVLLRGLKVREWNAASF</sequence>
<dbReference type="KEGG" id="nur:ATY38_02215"/>
<dbReference type="RefSeq" id="WP_062557852.1">
    <property type="nucleotide sequence ID" value="NZ_CP013341.1"/>
</dbReference>
<evidence type="ECO:0000256" key="4">
    <source>
        <dbReference type="SAM" id="Phobius"/>
    </source>
</evidence>
<name>A0A1H2DR29_9PROT</name>